<accession>A0ABV7CRE2</accession>
<protein>
    <submittedName>
        <fullName evidence="2">Flavodoxin family protein</fullName>
    </submittedName>
</protein>
<dbReference type="SUPFAM" id="SSF52218">
    <property type="entry name" value="Flavoproteins"/>
    <property type="match status" value="1"/>
</dbReference>
<keyword evidence="3" id="KW-1185">Reference proteome</keyword>
<dbReference type="Gene3D" id="3.40.50.360">
    <property type="match status" value="1"/>
</dbReference>
<dbReference type="EMBL" id="JBHRSA010000003">
    <property type="protein sequence ID" value="MFC3038688.1"/>
    <property type="molecule type" value="Genomic_DNA"/>
</dbReference>
<organism evidence="2 3">
    <name type="scientific">Virgibacillus xinjiangensis</name>
    <dbReference type="NCBI Taxonomy" id="393090"/>
    <lineage>
        <taxon>Bacteria</taxon>
        <taxon>Bacillati</taxon>
        <taxon>Bacillota</taxon>
        <taxon>Bacilli</taxon>
        <taxon>Bacillales</taxon>
        <taxon>Bacillaceae</taxon>
        <taxon>Virgibacillus</taxon>
    </lineage>
</organism>
<evidence type="ECO:0000313" key="2">
    <source>
        <dbReference type="EMBL" id="MFC3038688.1"/>
    </source>
</evidence>
<sequence length="205" mass="22632">MSLKALYLNTSLKKSGETSNTEALIEKSIEWMKKENVDTEVLRIADHTIIPGMSPDMGEGDEWPQIMDKVMQADIIIMGTPIWNGEKSSLASLVMERLYAQSGETNDQGQSIYYNKVFGSLVTGNEDGAKEAGRSILFGMVNLGFTVPPNVNAYWVGEAGPGPSYIEAGQDSEFTEKYTEMMSYNLIHFARMLKSNPIPAEGNVM</sequence>
<name>A0ABV7CRE2_9BACI</name>
<dbReference type="Proteomes" id="UP001595279">
    <property type="component" value="Unassembled WGS sequence"/>
</dbReference>
<dbReference type="Pfam" id="PF03358">
    <property type="entry name" value="FMN_red"/>
    <property type="match status" value="1"/>
</dbReference>
<dbReference type="RefSeq" id="WP_390266678.1">
    <property type="nucleotide sequence ID" value="NZ_JBHRSA010000003.1"/>
</dbReference>
<reference evidence="3" key="1">
    <citation type="journal article" date="2019" name="Int. J. Syst. Evol. Microbiol.">
        <title>The Global Catalogue of Microorganisms (GCM) 10K type strain sequencing project: providing services to taxonomists for standard genome sequencing and annotation.</title>
        <authorList>
            <consortium name="The Broad Institute Genomics Platform"/>
            <consortium name="The Broad Institute Genome Sequencing Center for Infectious Disease"/>
            <person name="Wu L."/>
            <person name="Ma J."/>
        </authorList>
    </citation>
    <scope>NUCLEOTIDE SEQUENCE [LARGE SCALE GENOMIC DNA]</scope>
    <source>
        <strain evidence="3">KCTC 13128</strain>
    </source>
</reference>
<dbReference type="InterPro" id="IPR029039">
    <property type="entry name" value="Flavoprotein-like_sf"/>
</dbReference>
<feature type="domain" description="NADPH-dependent FMN reductase-like" evidence="1">
    <location>
        <begin position="4"/>
        <end position="150"/>
    </location>
</feature>
<comment type="caution">
    <text evidence="2">The sequence shown here is derived from an EMBL/GenBank/DDBJ whole genome shotgun (WGS) entry which is preliminary data.</text>
</comment>
<gene>
    <name evidence="2" type="ORF">ACFOGI_00285</name>
</gene>
<evidence type="ECO:0000259" key="1">
    <source>
        <dbReference type="Pfam" id="PF03358"/>
    </source>
</evidence>
<evidence type="ECO:0000313" key="3">
    <source>
        <dbReference type="Proteomes" id="UP001595279"/>
    </source>
</evidence>
<dbReference type="InterPro" id="IPR005025">
    <property type="entry name" value="FMN_Rdtase-like_dom"/>
</dbReference>
<proteinExistence type="predicted"/>